<name>A0A2Z2U7I8_9CAUD</name>
<dbReference type="EMBL" id="MF468274">
    <property type="protein sequence ID" value="ATN48407.1"/>
    <property type="molecule type" value="Genomic_DNA"/>
</dbReference>
<reference evidence="1 2" key="1">
    <citation type="submission" date="2017-07" db="EMBL/GenBank/DDBJ databases">
        <title>A novel bacteriophage with broad spectrum lytic activity against Shigella sp. and E.coliC.</title>
        <authorList>
            <person name="Tousif A.S.K."/>
            <person name="Nabanita G."/>
        </authorList>
    </citation>
    <scope>NUCLEOTIDE SEQUENCE [LARGE SCALE GENOMIC DNA]</scope>
</reference>
<accession>A0A2Z2U7I8</accession>
<dbReference type="Proteomes" id="UP000253667">
    <property type="component" value="Segment"/>
</dbReference>
<sequence length="38" mass="4330">MKINGVATQWRYPEMSERAMSRSLQDIAAKLTEKCATN</sequence>
<protein>
    <submittedName>
        <fullName evidence="1">Minor capsid protein</fullName>
    </submittedName>
</protein>
<proteinExistence type="predicted"/>
<keyword evidence="2" id="KW-1185">Reference proteome</keyword>
<evidence type="ECO:0000313" key="1">
    <source>
        <dbReference type="EMBL" id="ATN48407.1"/>
    </source>
</evidence>
<organism evidence="1 2">
    <name type="scientific">Shigella phage Sfin-1</name>
    <dbReference type="NCBI Taxonomy" id="2024314"/>
    <lineage>
        <taxon>Viruses</taxon>
        <taxon>Duplodnaviria</taxon>
        <taxon>Heunggongvirae</taxon>
        <taxon>Uroviricota</taxon>
        <taxon>Caudoviricetes</taxon>
        <taxon>Drexlerviridae</taxon>
        <taxon>Tunavirinae</taxon>
        <taxon>Tunavirus</taxon>
        <taxon>Tunavirus Sfin1</taxon>
    </lineage>
</organism>
<gene>
    <name evidence="1" type="ORF">Sf11_4</name>
</gene>
<evidence type="ECO:0000313" key="2">
    <source>
        <dbReference type="Proteomes" id="UP000253667"/>
    </source>
</evidence>